<dbReference type="CDD" id="cd02955">
    <property type="entry name" value="SSP411"/>
    <property type="match status" value="1"/>
</dbReference>
<reference evidence="2 3" key="1">
    <citation type="submission" date="2021-05" db="EMBL/GenBank/DDBJ databases">
        <title>A Polyphasic approach of four new species of the genus Ohtaekwangia: Ohtaekwangia histidinii sp. nov., Ohtaekwangia cretensis sp. nov., Ohtaekwangia indiensis sp. nov., Ohtaekwangia reichenbachii sp. nov. from diverse environment.</title>
        <authorList>
            <person name="Octaviana S."/>
        </authorList>
    </citation>
    <scope>NUCLEOTIDE SEQUENCE [LARGE SCALE GENOMIC DNA]</scope>
    <source>
        <strain evidence="2 3">PWU37</strain>
    </source>
</reference>
<dbReference type="RefSeq" id="WP_254089611.1">
    <property type="nucleotide sequence ID" value="NZ_JAHESC010000008.1"/>
</dbReference>
<proteinExistence type="predicted"/>
<accession>A0AAP2D6N2</accession>
<gene>
    <name evidence="2" type="ORF">KK078_07395</name>
</gene>
<dbReference type="SUPFAM" id="SSF48208">
    <property type="entry name" value="Six-hairpin glycosidases"/>
    <property type="match status" value="1"/>
</dbReference>
<dbReference type="AlphaFoldDB" id="A0AAP2D6N2"/>
<dbReference type="InterPro" id="IPR036249">
    <property type="entry name" value="Thioredoxin-like_sf"/>
</dbReference>
<dbReference type="PANTHER" id="PTHR42899:SF1">
    <property type="entry name" value="SPERMATOGENESIS-ASSOCIATED PROTEIN 20"/>
    <property type="match status" value="1"/>
</dbReference>
<dbReference type="GO" id="GO:0005975">
    <property type="term" value="P:carbohydrate metabolic process"/>
    <property type="evidence" value="ECO:0007669"/>
    <property type="project" value="InterPro"/>
</dbReference>
<dbReference type="Gene3D" id="3.40.30.10">
    <property type="entry name" value="Glutaredoxin"/>
    <property type="match status" value="1"/>
</dbReference>
<sequence length="684" mass="78149">MKHTNRLIHASSPYLLQHAHNPVDWYEWGAEALSRAQQEDKPILVSIGYSSCHWCHVMERESFENEEIARVMNEHFVCIKVDREERPDIDHLYMDAVQALGVHGGWPLNVFLTPEQKPFFGGTYFAPPSWTQILTNLHAAFLANRKQVEDTAEQLRLHLLRSDVERFRQAPVEAELVATARGLYEKLAAKFDPVWGGMSRAPKFIMPAVWQWLLRYHMLTGEQPALQHTLLTLKKIAMGGIYDQIGGGFARYSVDGEWFAPHFEKMLYDNAQLLSLYAEAYALTRDPGFRTVITETVGWLTREMTSPAGGFYSALDADSEGEEGKYYVWTYRDLEDALGEHAPLVAEYYAAQPTGNWEHGWNILTRLLPDEDFLKQQDLTADAWQELLAQSKARLLQQRALRPRPGLDDKIITAWNAMTIAGLTDAYRALGSPDLLALAVQNMRFLENELLDGQQVYRSYKDRRSHTRGFLDDYAYLIQAYRKLYEATFDEYWLRRAAFFLEATLALFLDPADHCFYYTAHDGDALIARKKEIFDNVIPSSNALMAQNLWHLGMLLDRDDWKENARALVSGFSRLIADEPNYMAYWATVYLEVEKGMAEVVLLGAGLEDVRKELQREYLPFAVFMGAVAGSGLPLVADKTVIDGKTTVYVCYNKACRLPVYTVPDALQQLQRDTPVLSSTQLKY</sequence>
<dbReference type="InterPro" id="IPR024705">
    <property type="entry name" value="Ssp411"/>
</dbReference>
<protein>
    <submittedName>
        <fullName evidence="2">Thioredoxin domain-containing protein</fullName>
    </submittedName>
</protein>
<evidence type="ECO:0000313" key="3">
    <source>
        <dbReference type="Proteomes" id="UP001319180"/>
    </source>
</evidence>
<evidence type="ECO:0000259" key="1">
    <source>
        <dbReference type="Pfam" id="PF03190"/>
    </source>
</evidence>
<dbReference type="Gene3D" id="1.50.10.20">
    <property type="match status" value="1"/>
</dbReference>
<evidence type="ECO:0000313" key="2">
    <source>
        <dbReference type="EMBL" id="MBT1686373.1"/>
    </source>
</evidence>
<comment type="caution">
    <text evidence="2">The sequence shown here is derived from an EMBL/GenBank/DDBJ whole genome shotgun (WGS) entry which is preliminary data.</text>
</comment>
<dbReference type="Pfam" id="PF03190">
    <property type="entry name" value="Thioredox_DsbH"/>
    <property type="match status" value="1"/>
</dbReference>
<dbReference type="Proteomes" id="UP001319180">
    <property type="component" value="Unassembled WGS sequence"/>
</dbReference>
<feature type="domain" description="Spermatogenesis-associated protein 20-like TRX" evidence="1">
    <location>
        <begin position="4"/>
        <end position="156"/>
    </location>
</feature>
<dbReference type="PIRSF" id="PIRSF006402">
    <property type="entry name" value="UCP006402_thioredoxin"/>
    <property type="match status" value="1"/>
</dbReference>
<keyword evidence="3" id="KW-1185">Reference proteome</keyword>
<dbReference type="EMBL" id="JAHESC010000008">
    <property type="protein sequence ID" value="MBT1686373.1"/>
    <property type="molecule type" value="Genomic_DNA"/>
</dbReference>
<dbReference type="InterPro" id="IPR004879">
    <property type="entry name" value="Ssp411-like_TRX"/>
</dbReference>
<dbReference type="PANTHER" id="PTHR42899">
    <property type="entry name" value="SPERMATOGENESIS-ASSOCIATED PROTEIN 20"/>
    <property type="match status" value="1"/>
</dbReference>
<dbReference type="SUPFAM" id="SSF52833">
    <property type="entry name" value="Thioredoxin-like"/>
    <property type="match status" value="1"/>
</dbReference>
<organism evidence="2 3">
    <name type="scientific">Dawidia soli</name>
    <dbReference type="NCBI Taxonomy" id="2782352"/>
    <lineage>
        <taxon>Bacteria</taxon>
        <taxon>Pseudomonadati</taxon>
        <taxon>Bacteroidota</taxon>
        <taxon>Cytophagia</taxon>
        <taxon>Cytophagales</taxon>
        <taxon>Chryseotaleaceae</taxon>
        <taxon>Dawidia</taxon>
    </lineage>
</organism>
<dbReference type="InterPro" id="IPR008928">
    <property type="entry name" value="6-hairpin_glycosidase_sf"/>
</dbReference>
<name>A0AAP2D6N2_9BACT</name>